<dbReference type="Proteomes" id="UP001500320">
    <property type="component" value="Unassembled WGS sequence"/>
</dbReference>
<feature type="chain" id="PRO_5047242765" evidence="2">
    <location>
        <begin position="25"/>
        <end position="60"/>
    </location>
</feature>
<proteinExistence type="predicted"/>
<dbReference type="PROSITE" id="PS51257">
    <property type="entry name" value="PROKAR_LIPOPROTEIN"/>
    <property type="match status" value="1"/>
</dbReference>
<feature type="compositionally biased region" description="Acidic residues" evidence="1">
    <location>
        <begin position="49"/>
        <end position="60"/>
    </location>
</feature>
<dbReference type="EMBL" id="BAAAUT010000048">
    <property type="protein sequence ID" value="GAA3154404.1"/>
    <property type="molecule type" value="Genomic_DNA"/>
</dbReference>
<feature type="signal peptide" evidence="2">
    <location>
        <begin position="1"/>
        <end position="24"/>
    </location>
</feature>
<comment type="caution">
    <text evidence="3">The sequence shown here is derived from an EMBL/GenBank/DDBJ whole genome shotgun (WGS) entry which is preliminary data.</text>
</comment>
<sequence>MLRTPVKRTAAIAALMAAFAGALGGCGGGGDEDAETPDVVETGSPGVENDGEVDNDGDGD</sequence>
<organism evidence="3 4">
    <name type="scientific">Planomonospora alba</name>
    <dbReference type="NCBI Taxonomy" id="161354"/>
    <lineage>
        <taxon>Bacteria</taxon>
        <taxon>Bacillati</taxon>
        <taxon>Actinomycetota</taxon>
        <taxon>Actinomycetes</taxon>
        <taxon>Streptosporangiales</taxon>
        <taxon>Streptosporangiaceae</taxon>
        <taxon>Planomonospora</taxon>
    </lineage>
</organism>
<accession>A0ABP6NU17</accession>
<evidence type="ECO:0000313" key="3">
    <source>
        <dbReference type="EMBL" id="GAA3154404.1"/>
    </source>
</evidence>
<evidence type="ECO:0000256" key="2">
    <source>
        <dbReference type="SAM" id="SignalP"/>
    </source>
</evidence>
<name>A0ABP6NU17_9ACTN</name>
<gene>
    <name evidence="3" type="ORF">GCM10010466_51710</name>
</gene>
<feature type="region of interest" description="Disordered" evidence="1">
    <location>
        <begin position="24"/>
        <end position="60"/>
    </location>
</feature>
<evidence type="ECO:0000313" key="4">
    <source>
        <dbReference type="Proteomes" id="UP001500320"/>
    </source>
</evidence>
<protein>
    <submittedName>
        <fullName evidence="3">Uncharacterized protein</fullName>
    </submittedName>
</protein>
<dbReference type="RefSeq" id="WP_344863808.1">
    <property type="nucleotide sequence ID" value="NZ_BAAAUT010000048.1"/>
</dbReference>
<evidence type="ECO:0000256" key="1">
    <source>
        <dbReference type="SAM" id="MobiDB-lite"/>
    </source>
</evidence>
<reference evidence="4" key="1">
    <citation type="journal article" date="2019" name="Int. J. Syst. Evol. Microbiol.">
        <title>The Global Catalogue of Microorganisms (GCM) 10K type strain sequencing project: providing services to taxonomists for standard genome sequencing and annotation.</title>
        <authorList>
            <consortium name="The Broad Institute Genomics Platform"/>
            <consortium name="The Broad Institute Genome Sequencing Center for Infectious Disease"/>
            <person name="Wu L."/>
            <person name="Ma J."/>
        </authorList>
    </citation>
    <scope>NUCLEOTIDE SEQUENCE [LARGE SCALE GENOMIC DNA]</scope>
    <source>
        <strain evidence="4">JCM 9373</strain>
    </source>
</reference>
<keyword evidence="4" id="KW-1185">Reference proteome</keyword>
<keyword evidence="2" id="KW-0732">Signal</keyword>